<organism evidence="3 4">
    <name type="scientific">Lomentospora prolificans</name>
    <dbReference type="NCBI Taxonomy" id="41688"/>
    <lineage>
        <taxon>Eukaryota</taxon>
        <taxon>Fungi</taxon>
        <taxon>Dikarya</taxon>
        <taxon>Ascomycota</taxon>
        <taxon>Pezizomycotina</taxon>
        <taxon>Sordariomycetes</taxon>
        <taxon>Hypocreomycetidae</taxon>
        <taxon>Microascales</taxon>
        <taxon>Microascaceae</taxon>
        <taxon>Lomentospora</taxon>
    </lineage>
</organism>
<dbReference type="AlphaFoldDB" id="A0A2N3N436"/>
<dbReference type="InParanoid" id="A0A2N3N436"/>
<dbReference type="Proteomes" id="UP000233524">
    <property type="component" value="Unassembled WGS sequence"/>
</dbReference>
<dbReference type="InterPro" id="IPR052400">
    <property type="entry name" value="Zn2-C6_fungal_TF"/>
</dbReference>
<evidence type="ECO:0000256" key="2">
    <source>
        <dbReference type="SAM" id="Phobius"/>
    </source>
</evidence>
<feature type="compositionally biased region" description="Polar residues" evidence="1">
    <location>
        <begin position="16"/>
        <end position="38"/>
    </location>
</feature>
<feature type="region of interest" description="Disordered" evidence="1">
    <location>
        <begin position="1"/>
        <end position="49"/>
    </location>
</feature>
<dbReference type="PANTHER" id="PTHR47657:SF14">
    <property type="entry name" value="ZN(2)-C6 FUNGAL-TYPE DOMAIN-CONTAINING PROTEIN"/>
    <property type="match status" value="1"/>
</dbReference>
<keyword evidence="2" id="KW-0812">Transmembrane</keyword>
<evidence type="ECO:0000313" key="3">
    <source>
        <dbReference type="EMBL" id="PKS07193.1"/>
    </source>
</evidence>
<sequence length="529" mass="58993">MGQRSSPMGDNPSPESPSNSAQQVDDFTRHLQNLTLPSPNYPPHSGLNPLSPMLSVSSASNLASPFYGSEVSDDEDFRRTRPRSNTAGLDFMELELLCHYLTHTSRIIPFDKDDLYALHVGIPNLAFRSKPLMDSILAMAAVCKCHDLEKQQPDTPERTAQIRQLLAFADEHHQSSLRQIQAEIPLSHDYDHVLANSTLMVLYGCASQCLRIRLTENESNMDNLPLEFIPTQSQWISLIRATHMAYTGLLNDQPGVVHIREVQQTGSPVNDLASVPSQLNQDDDAFIAEDGPTKETKEQFFPLLAATCGSALAKLRAKAQIMAETPSRELAGLGERQALGINNETGFQACFAALEVLNHVMGEVFSIRGSGIPTAASSDWDHPLGRLVEVSPWLRRYLSKVTMVEPTAPLRRTVTAFLNRVPVEYLTLVQMTLDLIPVHHEADQGGSWDDADPVQQLALDIYAHWLVMVMLLDGVWWMGGIGAWELRRVVTFMRNRGWLDTPVVIGESWWPGNMYNVGRELRNHANSAW</sequence>
<dbReference type="OrthoDB" id="5295362at2759"/>
<keyword evidence="4" id="KW-1185">Reference proteome</keyword>
<reference evidence="3 4" key="1">
    <citation type="journal article" date="2017" name="G3 (Bethesda)">
        <title>First Draft Genome Sequence of the Pathogenic Fungus Lomentospora prolificans (Formerly Scedosporium prolificans).</title>
        <authorList>
            <person name="Luo R."/>
            <person name="Zimin A."/>
            <person name="Workman R."/>
            <person name="Fan Y."/>
            <person name="Pertea G."/>
            <person name="Grossman N."/>
            <person name="Wear M.P."/>
            <person name="Jia B."/>
            <person name="Miller H."/>
            <person name="Casadevall A."/>
            <person name="Timp W."/>
            <person name="Zhang S.X."/>
            <person name="Salzberg S.L."/>
        </authorList>
    </citation>
    <scope>NUCLEOTIDE SEQUENCE [LARGE SCALE GENOMIC DNA]</scope>
    <source>
        <strain evidence="3 4">JHH-5317</strain>
    </source>
</reference>
<accession>A0A2N3N436</accession>
<gene>
    <name evidence="3" type="ORF">jhhlp_005793</name>
</gene>
<proteinExistence type="predicted"/>
<dbReference type="EMBL" id="NLAX01000701">
    <property type="protein sequence ID" value="PKS07193.1"/>
    <property type="molecule type" value="Genomic_DNA"/>
</dbReference>
<keyword evidence="2" id="KW-0472">Membrane</keyword>
<evidence type="ECO:0000313" key="4">
    <source>
        <dbReference type="Proteomes" id="UP000233524"/>
    </source>
</evidence>
<dbReference type="GO" id="GO:0000981">
    <property type="term" value="F:DNA-binding transcription factor activity, RNA polymerase II-specific"/>
    <property type="evidence" value="ECO:0007669"/>
    <property type="project" value="TreeGrafter"/>
</dbReference>
<name>A0A2N3N436_9PEZI</name>
<dbReference type="PANTHER" id="PTHR47657">
    <property type="entry name" value="STEROL REGULATORY ELEMENT-BINDING PROTEIN ECM22"/>
    <property type="match status" value="1"/>
</dbReference>
<dbReference type="VEuPathDB" id="FungiDB:jhhlp_005793"/>
<evidence type="ECO:0000256" key="1">
    <source>
        <dbReference type="SAM" id="MobiDB-lite"/>
    </source>
</evidence>
<keyword evidence="2" id="KW-1133">Transmembrane helix</keyword>
<protein>
    <recommendedName>
        <fullName evidence="5">Transcription factor domain-containing protein</fullName>
    </recommendedName>
</protein>
<dbReference type="STRING" id="41688.A0A2N3N436"/>
<feature type="transmembrane region" description="Helical" evidence="2">
    <location>
        <begin position="462"/>
        <end position="486"/>
    </location>
</feature>
<comment type="caution">
    <text evidence="3">The sequence shown here is derived from an EMBL/GenBank/DDBJ whole genome shotgun (WGS) entry which is preliminary data.</text>
</comment>
<evidence type="ECO:0008006" key="5">
    <source>
        <dbReference type="Google" id="ProtNLM"/>
    </source>
</evidence>